<dbReference type="EMBL" id="MWIO01000012">
    <property type="protein sequence ID" value="THD09070.1"/>
    <property type="molecule type" value="Genomic_DNA"/>
</dbReference>
<dbReference type="OrthoDB" id="5959004at2"/>
<keyword evidence="3" id="KW-1185">Reference proteome</keyword>
<organism evidence="2 3">
    <name type="scientific">Rhodanobacter lindaniclasticus</name>
    <dbReference type="NCBI Taxonomy" id="75310"/>
    <lineage>
        <taxon>Bacteria</taxon>
        <taxon>Pseudomonadati</taxon>
        <taxon>Pseudomonadota</taxon>
        <taxon>Gammaproteobacteria</taxon>
        <taxon>Lysobacterales</taxon>
        <taxon>Rhodanobacteraceae</taxon>
        <taxon>Rhodanobacter</taxon>
    </lineage>
</organism>
<sequence length="100" mass="11319">MRKMFVVVLMFVLGNAAQASSTLRVGSQVLVAGDSQERVVELLGRPSSKTHPHRARHSRRSVQVLERTDGGERWRYRRDGHITVVTIVDGRVVDIDDRKL</sequence>
<dbReference type="AlphaFoldDB" id="A0A4S3KKA3"/>
<evidence type="ECO:0000256" key="1">
    <source>
        <dbReference type="SAM" id="SignalP"/>
    </source>
</evidence>
<protein>
    <recommendedName>
        <fullName evidence="4">DUF2845 domain-containing protein</fullName>
    </recommendedName>
</protein>
<evidence type="ECO:0008006" key="4">
    <source>
        <dbReference type="Google" id="ProtNLM"/>
    </source>
</evidence>
<name>A0A4S3KKA3_9GAMM</name>
<feature type="chain" id="PRO_5020771666" description="DUF2845 domain-containing protein" evidence="1">
    <location>
        <begin position="20"/>
        <end position="100"/>
    </location>
</feature>
<accession>A0A4S3KKA3</accession>
<gene>
    <name evidence="2" type="ORF">B1991_03390</name>
</gene>
<evidence type="ECO:0000313" key="3">
    <source>
        <dbReference type="Proteomes" id="UP000306317"/>
    </source>
</evidence>
<dbReference type="RefSeq" id="WP_136257301.1">
    <property type="nucleotide sequence ID" value="NZ_MWIO01000012.1"/>
</dbReference>
<dbReference type="Proteomes" id="UP000306317">
    <property type="component" value="Unassembled WGS sequence"/>
</dbReference>
<feature type="signal peptide" evidence="1">
    <location>
        <begin position="1"/>
        <end position="19"/>
    </location>
</feature>
<keyword evidence="1" id="KW-0732">Signal</keyword>
<evidence type="ECO:0000313" key="2">
    <source>
        <dbReference type="EMBL" id="THD09070.1"/>
    </source>
</evidence>
<comment type="caution">
    <text evidence="2">The sequence shown here is derived from an EMBL/GenBank/DDBJ whole genome shotgun (WGS) entry which is preliminary data.</text>
</comment>
<proteinExistence type="predicted"/>
<reference evidence="2 3" key="1">
    <citation type="submission" date="2017-02" db="EMBL/GenBank/DDBJ databases">
        <title>Whole genome sequencing of Rhodanobacter lindaniclasticus DSM 17932.</title>
        <authorList>
            <person name="Kumar S."/>
            <person name="Patil P."/>
            <person name="Patil P.B."/>
        </authorList>
    </citation>
    <scope>NUCLEOTIDE SEQUENCE [LARGE SCALE GENOMIC DNA]</scope>
    <source>
        <strain evidence="2 3">DSM 17932</strain>
    </source>
</reference>